<dbReference type="InterPro" id="IPR001763">
    <property type="entry name" value="Rhodanese-like_dom"/>
</dbReference>
<accession>S3K0L3</accession>
<dbReference type="InterPro" id="IPR036873">
    <property type="entry name" value="Rhodanese-like_dom_sf"/>
</dbReference>
<feature type="chain" id="PRO_5004522680" description="Rhodanese domain-containing protein" evidence="1">
    <location>
        <begin position="25"/>
        <end position="141"/>
    </location>
</feature>
<evidence type="ECO:0000256" key="1">
    <source>
        <dbReference type="SAM" id="SignalP"/>
    </source>
</evidence>
<dbReference type="Pfam" id="PF00581">
    <property type="entry name" value="Rhodanese"/>
    <property type="match status" value="1"/>
</dbReference>
<dbReference type="RefSeq" id="WP_016525646.1">
    <property type="nucleotide sequence ID" value="NZ_KE332518.1"/>
</dbReference>
<evidence type="ECO:0000313" key="3">
    <source>
        <dbReference type="EMBL" id="EPF31035.1"/>
    </source>
</evidence>
<dbReference type="EMBL" id="ATFF01000006">
    <property type="protein sequence ID" value="EPF31035.1"/>
    <property type="molecule type" value="Genomic_DNA"/>
</dbReference>
<feature type="signal peptide" evidence="1">
    <location>
        <begin position="1"/>
        <end position="24"/>
    </location>
</feature>
<dbReference type="STRING" id="1125699.HMPREF9194_01364"/>
<dbReference type="PANTHER" id="PTHR43031:SF1">
    <property type="entry name" value="PYRIDINE NUCLEOTIDE-DISULPHIDE OXIDOREDUCTASE"/>
    <property type="match status" value="1"/>
</dbReference>
<dbReference type="eggNOG" id="COG0607">
    <property type="taxonomic scope" value="Bacteria"/>
</dbReference>
<dbReference type="SUPFAM" id="SSF52821">
    <property type="entry name" value="Rhodanese/Cell cycle control phosphatase"/>
    <property type="match status" value="1"/>
</dbReference>
<sequence>MKRFEIALKILPLLLLFSAACAFAAGAKGTVMQTKNTFYTISAQEAKKRMDSGRPVVIVDVRTKSEYDEDHIPNAVLIPNETIGSERPAALPDLNAEILVYCRSGARSRAASQKLANLGYTAIYNFGGITDWPYETVKTAR</sequence>
<evidence type="ECO:0000259" key="2">
    <source>
        <dbReference type="PROSITE" id="PS50206"/>
    </source>
</evidence>
<feature type="domain" description="Rhodanese" evidence="2">
    <location>
        <begin position="52"/>
        <end position="138"/>
    </location>
</feature>
<gene>
    <name evidence="3" type="ORF">HMPREF9194_01364</name>
</gene>
<organism evidence="3 4">
    <name type="scientific">Treponema maltophilum ATCC 51939</name>
    <dbReference type="NCBI Taxonomy" id="1125699"/>
    <lineage>
        <taxon>Bacteria</taxon>
        <taxon>Pseudomonadati</taxon>
        <taxon>Spirochaetota</taxon>
        <taxon>Spirochaetia</taxon>
        <taxon>Spirochaetales</taxon>
        <taxon>Treponemataceae</taxon>
        <taxon>Treponema</taxon>
    </lineage>
</organism>
<dbReference type="SMART" id="SM00450">
    <property type="entry name" value="RHOD"/>
    <property type="match status" value="1"/>
</dbReference>
<dbReference type="PROSITE" id="PS50206">
    <property type="entry name" value="RHODANESE_3"/>
    <property type="match status" value="1"/>
</dbReference>
<dbReference type="Gene3D" id="3.40.250.10">
    <property type="entry name" value="Rhodanese-like domain"/>
    <property type="match status" value="1"/>
</dbReference>
<dbReference type="CDD" id="cd00158">
    <property type="entry name" value="RHOD"/>
    <property type="match status" value="1"/>
</dbReference>
<proteinExistence type="predicted"/>
<reference evidence="3 4" key="1">
    <citation type="submission" date="2013-04" db="EMBL/GenBank/DDBJ databases">
        <title>The Genome Sequence of Treponema maltophilum ATCC 51939.</title>
        <authorList>
            <consortium name="The Broad Institute Genomics Platform"/>
            <person name="Earl A."/>
            <person name="Ward D."/>
            <person name="Feldgarden M."/>
            <person name="Gevers D."/>
            <person name="Leonetti C."/>
            <person name="Blanton J.M."/>
            <person name="Dewhirst F.E."/>
            <person name="Izard J."/>
            <person name="Walker B."/>
            <person name="Young S."/>
            <person name="Zeng Q."/>
            <person name="Gargeya S."/>
            <person name="Fitzgerald M."/>
            <person name="Haas B."/>
            <person name="Abouelleil A."/>
            <person name="Allen A.W."/>
            <person name="Alvarado L."/>
            <person name="Arachchi H.M."/>
            <person name="Berlin A.M."/>
            <person name="Chapman S.B."/>
            <person name="Gainer-Dewar J."/>
            <person name="Goldberg J."/>
            <person name="Griggs A."/>
            <person name="Gujja S."/>
            <person name="Hansen M."/>
            <person name="Howarth C."/>
            <person name="Imamovic A."/>
            <person name="Ireland A."/>
            <person name="Larimer J."/>
            <person name="McCowan C."/>
            <person name="Murphy C."/>
            <person name="Pearson M."/>
            <person name="Poon T.W."/>
            <person name="Priest M."/>
            <person name="Roberts A."/>
            <person name="Saif S."/>
            <person name="Shea T."/>
            <person name="Sisk P."/>
            <person name="Sykes S."/>
            <person name="Wortman J."/>
            <person name="Nusbaum C."/>
            <person name="Birren B."/>
        </authorList>
    </citation>
    <scope>NUCLEOTIDE SEQUENCE [LARGE SCALE GENOMIC DNA]</scope>
    <source>
        <strain evidence="3 4">ATCC 51939</strain>
    </source>
</reference>
<dbReference type="HOGENOM" id="CLU_089574_1_0_12"/>
<keyword evidence="1" id="KW-0732">Signal</keyword>
<dbReference type="PATRIC" id="fig|1125699.3.peg.1377"/>
<dbReference type="PANTHER" id="PTHR43031">
    <property type="entry name" value="FAD-DEPENDENT OXIDOREDUCTASE"/>
    <property type="match status" value="1"/>
</dbReference>
<dbReference type="PROSITE" id="PS51257">
    <property type="entry name" value="PROKAR_LIPOPROTEIN"/>
    <property type="match status" value="1"/>
</dbReference>
<dbReference type="Proteomes" id="UP000014541">
    <property type="component" value="Unassembled WGS sequence"/>
</dbReference>
<dbReference type="InterPro" id="IPR050229">
    <property type="entry name" value="GlpE_sulfurtransferase"/>
</dbReference>
<keyword evidence="4" id="KW-1185">Reference proteome</keyword>
<name>S3K0L3_TREMA</name>
<dbReference type="AlphaFoldDB" id="S3K0L3"/>
<protein>
    <recommendedName>
        <fullName evidence="2">Rhodanese domain-containing protein</fullName>
    </recommendedName>
</protein>
<evidence type="ECO:0000313" key="4">
    <source>
        <dbReference type="Proteomes" id="UP000014541"/>
    </source>
</evidence>
<dbReference type="OrthoDB" id="9800872at2"/>
<comment type="caution">
    <text evidence="3">The sequence shown here is derived from an EMBL/GenBank/DDBJ whole genome shotgun (WGS) entry which is preliminary data.</text>
</comment>